<evidence type="ECO:0000313" key="1">
    <source>
        <dbReference type="EMBL" id="KAF3579344.1"/>
    </source>
</evidence>
<dbReference type="Proteomes" id="UP000266723">
    <property type="component" value="Unassembled WGS sequence"/>
</dbReference>
<sequence>MSSQSIQDAPDDRARLIGSNGTWFHGRLGKCEDTSVLNHVGWSWTQYMVAGHSLVLAQFECDNSISLSTSSFS</sequence>
<keyword evidence="2" id="KW-1185">Reference proteome</keyword>
<dbReference type="EMBL" id="QGKV02000649">
    <property type="protein sequence ID" value="KAF3579344.1"/>
    <property type="molecule type" value="Genomic_DNA"/>
</dbReference>
<protein>
    <submittedName>
        <fullName evidence="1">Uncharacterized protein</fullName>
    </submittedName>
</protein>
<reference evidence="1 2" key="1">
    <citation type="journal article" date="2020" name="BMC Genomics">
        <title>Intraspecific diversification of the crop wild relative Brassica cretica Lam. using demographic model selection.</title>
        <authorList>
            <person name="Kioukis A."/>
            <person name="Michalopoulou V.A."/>
            <person name="Briers L."/>
            <person name="Pirintsos S."/>
            <person name="Studholme D.J."/>
            <person name="Pavlidis P."/>
            <person name="Sarris P.F."/>
        </authorList>
    </citation>
    <scope>NUCLEOTIDE SEQUENCE [LARGE SCALE GENOMIC DNA]</scope>
    <source>
        <strain evidence="2">cv. PFS-1207/04</strain>
    </source>
</reference>
<gene>
    <name evidence="1" type="ORF">DY000_02033841</name>
</gene>
<organism evidence="1 2">
    <name type="scientific">Brassica cretica</name>
    <name type="common">Mustard</name>
    <dbReference type="NCBI Taxonomy" id="69181"/>
    <lineage>
        <taxon>Eukaryota</taxon>
        <taxon>Viridiplantae</taxon>
        <taxon>Streptophyta</taxon>
        <taxon>Embryophyta</taxon>
        <taxon>Tracheophyta</taxon>
        <taxon>Spermatophyta</taxon>
        <taxon>Magnoliopsida</taxon>
        <taxon>eudicotyledons</taxon>
        <taxon>Gunneridae</taxon>
        <taxon>Pentapetalae</taxon>
        <taxon>rosids</taxon>
        <taxon>malvids</taxon>
        <taxon>Brassicales</taxon>
        <taxon>Brassicaceae</taxon>
        <taxon>Brassiceae</taxon>
        <taxon>Brassica</taxon>
    </lineage>
</organism>
<evidence type="ECO:0000313" key="2">
    <source>
        <dbReference type="Proteomes" id="UP000266723"/>
    </source>
</evidence>
<accession>A0ABQ7DQN2</accession>
<proteinExistence type="predicted"/>
<name>A0ABQ7DQN2_BRACR</name>
<comment type="caution">
    <text evidence="1">The sequence shown here is derived from an EMBL/GenBank/DDBJ whole genome shotgun (WGS) entry which is preliminary data.</text>
</comment>